<proteinExistence type="predicted"/>
<organism evidence="1">
    <name type="scientific">viral metagenome</name>
    <dbReference type="NCBI Taxonomy" id="1070528"/>
    <lineage>
        <taxon>unclassified sequences</taxon>
        <taxon>metagenomes</taxon>
        <taxon>organismal metagenomes</taxon>
    </lineage>
</organism>
<dbReference type="AlphaFoldDB" id="A0A6C0JAP6"/>
<evidence type="ECO:0000313" key="1">
    <source>
        <dbReference type="EMBL" id="QHU01756.1"/>
    </source>
</evidence>
<name>A0A6C0JAP6_9ZZZZ</name>
<sequence length="145" mass="16937">MDDTDLISKLKFIGKINDSEKIDIKYMTLQKDTYTTSFIRTFLSNNCRQNTLNFISTVIEQSIHLIDTYFTSNNESKIRMAQNIYKDFLGSIKGLRSLKTTYSNDTMFCCKIQTIIEHIETKTLDFNKKYTIESSESPIFEDFSD</sequence>
<reference evidence="1" key="1">
    <citation type="journal article" date="2020" name="Nature">
        <title>Giant virus diversity and host interactions through global metagenomics.</title>
        <authorList>
            <person name="Schulz F."/>
            <person name="Roux S."/>
            <person name="Paez-Espino D."/>
            <person name="Jungbluth S."/>
            <person name="Walsh D.A."/>
            <person name="Denef V.J."/>
            <person name="McMahon K.D."/>
            <person name="Konstantinidis K.T."/>
            <person name="Eloe-Fadrosh E.A."/>
            <person name="Kyrpides N.C."/>
            <person name="Woyke T."/>
        </authorList>
    </citation>
    <scope>NUCLEOTIDE SEQUENCE</scope>
    <source>
        <strain evidence="1">GVMAG-M-3300025874-2</strain>
    </source>
</reference>
<accession>A0A6C0JAP6</accession>
<dbReference type="EMBL" id="MN740348">
    <property type="protein sequence ID" value="QHU01756.1"/>
    <property type="molecule type" value="Genomic_DNA"/>
</dbReference>
<protein>
    <submittedName>
        <fullName evidence="1">Uncharacterized protein</fullName>
    </submittedName>
</protein>